<reference evidence="11" key="2">
    <citation type="submission" date="2024-04" db="EMBL/GenBank/DDBJ databases">
        <authorList>
            <person name="Chen Y."/>
            <person name="Shah S."/>
            <person name="Dougan E. K."/>
            <person name="Thang M."/>
            <person name="Chan C."/>
        </authorList>
    </citation>
    <scope>NUCLEOTIDE SEQUENCE [LARGE SCALE GENOMIC DNA]</scope>
</reference>
<keyword evidence="4" id="KW-0560">Oxidoreductase</keyword>
<dbReference type="PANTHER" id="PTHR24291:SF50">
    <property type="entry name" value="BIFUNCTIONAL ALBAFLAVENONE MONOOXYGENASE_TERPENE SYNTHASE"/>
    <property type="match status" value="1"/>
</dbReference>
<dbReference type="InterPro" id="IPR002401">
    <property type="entry name" value="Cyt_P450_E_grp-I"/>
</dbReference>
<protein>
    <submittedName>
        <fullName evidence="12">Cytochrome P450 97B2, chloroplastic</fullName>
    </submittedName>
</protein>
<comment type="caution">
    <text evidence="10">The sequence shown here is derived from an EMBL/GenBank/DDBJ whole genome shotgun (WGS) entry which is preliminary data.</text>
</comment>
<proteinExistence type="inferred from homology"/>
<keyword evidence="2 7" id="KW-0349">Heme</keyword>
<dbReference type="GO" id="GO:0020037">
    <property type="term" value="F:heme binding"/>
    <property type="evidence" value="ECO:0007669"/>
    <property type="project" value="InterPro"/>
</dbReference>
<keyword evidence="5 7" id="KW-0408">Iron</keyword>
<evidence type="ECO:0000313" key="12">
    <source>
        <dbReference type="EMBL" id="CAL4760594.1"/>
    </source>
</evidence>
<dbReference type="SUPFAM" id="SSF48264">
    <property type="entry name" value="Cytochrome P450"/>
    <property type="match status" value="1"/>
</dbReference>
<keyword evidence="8" id="KW-0175">Coiled coil</keyword>
<sequence>MPHRCRGVCFLLACLWCCHPWSFTAPKGAPPAPSLKTLWDGLWDRAVPVGEDDSNIGANDVLRSFKRTLDEDLFQEVEMDGVPVSSSTVTGSNFFEKQMEVFKENGPAVVSNFGPLKTLSISDPMMIKHALGQRGSFGKGLLALVAEDIFGKALITASDPELWQSRRAATSAGFHSQWLRSLTADFVNCTVQAMKLLDERVNYKEVVDMESFYLNLALDAVGLTIFGVEFEASDQPPNRPQSPIVQAVYRLLKETDYRQADPSNLLLMGAPDLLAEVAAPRVAEYRRSMKQINEVLNEAISQALEQQQLATEQDLRRRSGGTLLQFIVDLRDNQASRAQLQDDMRTVLIAEHETVASVLTWATYELAKNPRIAQKVKEEVQNVLGGRSPTYQDVKELKYLRWVITETLRMYPAPPFLARSPLKDLDLPNGENQTVRLSRGSLLMIQLAQLHRHPGIYERPNEFWPERWQKAFNGTGEYPVPGWRGYDPQRVTGLYPTEVATDYAFVGFGGGEFKCVGDQFAMLEATVMLSMLLQRYDFQMVYEDLNTIGLDLAATIHTKRGLLTRVSQSNCYTE</sequence>
<evidence type="ECO:0000313" key="11">
    <source>
        <dbReference type="EMBL" id="CAL1126657.1"/>
    </source>
</evidence>
<dbReference type="GO" id="GO:0016705">
    <property type="term" value="F:oxidoreductase activity, acting on paired donors, with incorporation or reduction of molecular oxygen"/>
    <property type="evidence" value="ECO:0007669"/>
    <property type="project" value="InterPro"/>
</dbReference>
<dbReference type="OrthoDB" id="433427at2759"/>
<evidence type="ECO:0000256" key="7">
    <source>
        <dbReference type="PIRSR" id="PIRSR602401-1"/>
    </source>
</evidence>
<dbReference type="AlphaFoldDB" id="A0A9P1FGS5"/>
<evidence type="ECO:0000256" key="8">
    <source>
        <dbReference type="SAM" id="Coils"/>
    </source>
</evidence>
<dbReference type="InterPro" id="IPR036396">
    <property type="entry name" value="Cyt_P450_sf"/>
</dbReference>
<evidence type="ECO:0000256" key="2">
    <source>
        <dbReference type="ARBA" id="ARBA00022617"/>
    </source>
</evidence>
<accession>A0A9P1FGS5</accession>
<dbReference type="PANTHER" id="PTHR24291">
    <property type="entry name" value="CYTOCHROME P450 FAMILY 4"/>
    <property type="match status" value="1"/>
</dbReference>
<feature type="signal peptide" evidence="9">
    <location>
        <begin position="1"/>
        <end position="20"/>
    </location>
</feature>
<organism evidence="10">
    <name type="scientific">Cladocopium goreaui</name>
    <dbReference type="NCBI Taxonomy" id="2562237"/>
    <lineage>
        <taxon>Eukaryota</taxon>
        <taxon>Sar</taxon>
        <taxon>Alveolata</taxon>
        <taxon>Dinophyceae</taxon>
        <taxon>Suessiales</taxon>
        <taxon>Symbiodiniaceae</taxon>
        <taxon>Cladocopium</taxon>
    </lineage>
</organism>
<feature type="chain" id="PRO_5043272022" evidence="9">
    <location>
        <begin position="21"/>
        <end position="574"/>
    </location>
</feature>
<evidence type="ECO:0000256" key="3">
    <source>
        <dbReference type="ARBA" id="ARBA00022723"/>
    </source>
</evidence>
<dbReference type="Pfam" id="PF00067">
    <property type="entry name" value="p450"/>
    <property type="match status" value="1"/>
</dbReference>
<dbReference type="EMBL" id="CAMXCT020000064">
    <property type="protein sequence ID" value="CAL1126657.1"/>
    <property type="molecule type" value="Genomic_DNA"/>
</dbReference>
<evidence type="ECO:0000256" key="9">
    <source>
        <dbReference type="SAM" id="SignalP"/>
    </source>
</evidence>
<gene>
    <name evidence="10" type="ORF">C1SCF055_LOCUS1801</name>
</gene>
<dbReference type="Gene3D" id="1.10.630.10">
    <property type="entry name" value="Cytochrome P450"/>
    <property type="match status" value="1"/>
</dbReference>
<dbReference type="PRINTS" id="PR00463">
    <property type="entry name" value="EP450I"/>
</dbReference>
<keyword evidence="6" id="KW-0503">Monooxygenase</keyword>
<dbReference type="InterPro" id="IPR050196">
    <property type="entry name" value="Cytochrome_P450_Monoox"/>
</dbReference>
<evidence type="ECO:0000256" key="5">
    <source>
        <dbReference type="ARBA" id="ARBA00023004"/>
    </source>
</evidence>
<dbReference type="EMBL" id="CAMXCT030000064">
    <property type="protein sequence ID" value="CAL4760594.1"/>
    <property type="molecule type" value="Genomic_DNA"/>
</dbReference>
<evidence type="ECO:0000256" key="4">
    <source>
        <dbReference type="ARBA" id="ARBA00023002"/>
    </source>
</evidence>
<comment type="cofactor">
    <cofactor evidence="7">
        <name>heme</name>
        <dbReference type="ChEBI" id="CHEBI:30413"/>
    </cofactor>
</comment>
<dbReference type="Proteomes" id="UP001152797">
    <property type="component" value="Unassembled WGS sequence"/>
</dbReference>
<evidence type="ECO:0000256" key="1">
    <source>
        <dbReference type="ARBA" id="ARBA00010617"/>
    </source>
</evidence>
<name>A0A9P1FGS5_9DINO</name>
<feature type="binding site" description="axial binding residue" evidence="7">
    <location>
        <position position="515"/>
    </location>
    <ligand>
        <name>heme</name>
        <dbReference type="ChEBI" id="CHEBI:30413"/>
    </ligand>
    <ligandPart>
        <name>Fe</name>
        <dbReference type="ChEBI" id="CHEBI:18248"/>
    </ligandPart>
</feature>
<dbReference type="EMBL" id="CAMXCT010000064">
    <property type="protein sequence ID" value="CAI3973282.1"/>
    <property type="molecule type" value="Genomic_DNA"/>
</dbReference>
<evidence type="ECO:0000313" key="13">
    <source>
        <dbReference type="Proteomes" id="UP001152797"/>
    </source>
</evidence>
<keyword evidence="3 7" id="KW-0479">Metal-binding</keyword>
<evidence type="ECO:0000313" key="10">
    <source>
        <dbReference type="EMBL" id="CAI3973282.1"/>
    </source>
</evidence>
<dbReference type="GO" id="GO:0005506">
    <property type="term" value="F:iron ion binding"/>
    <property type="evidence" value="ECO:0007669"/>
    <property type="project" value="InterPro"/>
</dbReference>
<comment type="similarity">
    <text evidence="1">Belongs to the cytochrome P450 family.</text>
</comment>
<feature type="coiled-coil region" evidence="8">
    <location>
        <begin position="282"/>
        <end position="313"/>
    </location>
</feature>
<evidence type="ECO:0000256" key="6">
    <source>
        <dbReference type="ARBA" id="ARBA00023033"/>
    </source>
</evidence>
<reference evidence="10" key="1">
    <citation type="submission" date="2022-10" db="EMBL/GenBank/DDBJ databases">
        <authorList>
            <person name="Chen Y."/>
            <person name="Dougan E. K."/>
            <person name="Chan C."/>
            <person name="Rhodes N."/>
            <person name="Thang M."/>
        </authorList>
    </citation>
    <scope>NUCLEOTIDE SEQUENCE</scope>
</reference>
<dbReference type="InterPro" id="IPR001128">
    <property type="entry name" value="Cyt_P450"/>
</dbReference>
<dbReference type="GO" id="GO:0004497">
    <property type="term" value="F:monooxygenase activity"/>
    <property type="evidence" value="ECO:0007669"/>
    <property type="project" value="UniProtKB-KW"/>
</dbReference>
<keyword evidence="13" id="KW-1185">Reference proteome</keyword>
<dbReference type="PRINTS" id="PR00385">
    <property type="entry name" value="P450"/>
</dbReference>
<keyword evidence="9" id="KW-0732">Signal</keyword>